<proteinExistence type="predicted"/>
<dbReference type="OrthoDB" id="9779344at2"/>
<dbReference type="InterPro" id="IPR007557">
    <property type="entry name" value="PSP1_C"/>
</dbReference>
<feature type="coiled-coil region" evidence="1">
    <location>
        <begin position="65"/>
        <end position="92"/>
    </location>
</feature>
<name>G5GKZ6_9FIRM</name>
<reference evidence="4 5" key="1">
    <citation type="submission" date="2011-08" db="EMBL/GenBank/DDBJ databases">
        <title>The Genome Sequence of Johnsonella ignava ATCC 51276.</title>
        <authorList>
            <consortium name="The Broad Institute Genome Sequencing Platform"/>
            <person name="Earl A."/>
            <person name="Ward D."/>
            <person name="Feldgarden M."/>
            <person name="Gevers D."/>
            <person name="Izard J."/>
            <person name="Blanton J.M."/>
            <person name="Baranova O.V."/>
            <person name="Dewhirst F.E."/>
            <person name="Young S.K."/>
            <person name="Zeng Q."/>
            <person name="Gargeya S."/>
            <person name="Fitzgerald M."/>
            <person name="Haas B."/>
            <person name="Abouelleil A."/>
            <person name="Alvarado L."/>
            <person name="Arachchi H.M."/>
            <person name="Berlin A."/>
            <person name="Brown A."/>
            <person name="Chapman S.B."/>
            <person name="Chen Z."/>
            <person name="Dunbar C."/>
            <person name="Freedman E."/>
            <person name="Gearin G."/>
            <person name="Gellesch M."/>
            <person name="Goldberg J."/>
            <person name="Griggs A."/>
            <person name="Gujja S."/>
            <person name="Heiman D."/>
            <person name="Howarth C."/>
            <person name="Larson L."/>
            <person name="Lui A."/>
            <person name="MacDonald P.J.P."/>
            <person name="Montmayeur A."/>
            <person name="Murphy C."/>
            <person name="Neiman D."/>
            <person name="Pearson M."/>
            <person name="Priest M."/>
            <person name="Roberts A."/>
            <person name="Saif S."/>
            <person name="Shea T."/>
            <person name="Shenoy N."/>
            <person name="Sisk P."/>
            <person name="Stolte C."/>
            <person name="Sykes S."/>
            <person name="Wortman J."/>
            <person name="Nusbaum C."/>
            <person name="Birren B."/>
        </authorList>
    </citation>
    <scope>NUCLEOTIDE SEQUENCE [LARGE SCALE GENOMIC DNA]</scope>
    <source>
        <strain evidence="4 5">ATCC 51276</strain>
    </source>
</reference>
<dbReference type="Proteomes" id="UP000003011">
    <property type="component" value="Unassembled WGS sequence"/>
</dbReference>
<dbReference type="eggNOG" id="COG1774">
    <property type="taxonomic scope" value="Bacteria"/>
</dbReference>
<protein>
    <recommendedName>
        <fullName evidence="3">PSP1 C-terminal domain-containing protein</fullName>
    </recommendedName>
</protein>
<keyword evidence="1" id="KW-0175">Coiled coil</keyword>
<dbReference type="EMBL" id="ACZL01000052">
    <property type="protein sequence ID" value="EHI54599.1"/>
    <property type="molecule type" value="Genomic_DNA"/>
</dbReference>
<dbReference type="PANTHER" id="PTHR43830">
    <property type="entry name" value="PROTEIN PSP1"/>
    <property type="match status" value="1"/>
</dbReference>
<keyword evidence="5" id="KW-1185">Reference proteome</keyword>
<feature type="compositionally biased region" description="Basic and acidic residues" evidence="2">
    <location>
        <begin position="274"/>
        <end position="291"/>
    </location>
</feature>
<evidence type="ECO:0000313" key="4">
    <source>
        <dbReference type="EMBL" id="EHI54599.1"/>
    </source>
</evidence>
<evidence type="ECO:0000259" key="3">
    <source>
        <dbReference type="PROSITE" id="PS51411"/>
    </source>
</evidence>
<feature type="region of interest" description="Disordered" evidence="2">
    <location>
        <begin position="272"/>
        <end position="291"/>
    </location>
</feature>
<dbReference type="AlphaFoldDB" id="G5GKZ6"/>
<dbReference type="GO" id="GO:0005737">
    <property type="term" value="C:cytoplasm"/>
    <property type="evidence" value="ECO:0007669"/>
    <property type="project" value="TreeGrafter"/>
</dbReference>
<dbReference type="PANTHER" id="PTHR43830:SF3">
    <property type="entry name" value="PROTEIN PSP1"/>
    <property type="match status" value="1"/>
</dbReference>
<dbReference type="PATRIC" id="fig|679200.3.peg.2356"/>
<gene>
    <name evidence="4" type="ORF">HMPREF9333_02241</name>
</gene>
<dbReference type="NCBIfam" id="NF041131">
    <property type="entry name" value="RicT_YaaT_fam"/>
    <property type="match status" value="1"/>
</dbReference>
<dbReference type="Pfam" id="PF04468">
    <property type="entry name" value="PSP1"/>
    <property type="match status" value="1"/>
</dbReference>
<evidence type="ECO:0000256" key="2">
    <source>
        <dbReference type="SAM" id="MobiDB-lite"/>
    </source>
</evidence>
<dbReference type="STRING" id="679200.HMPREF9333_02241"/>
<accession>G5GKZ6</accession>
<feature type="domain" description="PSP1 C-terminal" evidence="3">
    <location>
        <begin position="61"/>
        <end position="146"/>
    </location>
</feature>
<dbReference type="RefSeq" id="WP_005542279.1">
    <property type="nucleotide sequence ID" value="NZ_JH378844.1"/>
</dbReference>
<dbReference type="PROSITE" id="PS51411">
    <property type="entry name" value="PSP1_C"/>
    <property type="match status" value="1"/>
</dbReference>
<organism evidence="4 5">
    <name type="scientific">Johnsonella ignava ATCC 51276</name>
    <dbReference type="NCBI Taxonomy" id="679200"/>
    <lineage>
        <taxon>Bacteria</taxon>
        <taxon>Bacillati</taxon>
        <taxon>Bacillota</taxon>
        <taxon>Clostridia</taxon>
        <taxon>Lachnospirales</taxon>
        <taxon>Lachnospiraceae</taxon>
        <taxon>Johnsonella</taxon>
    </lineage>
</organism>
<comment type="caution">
    <text evidence="4">The sequence shown here is derived from an EMBL/GenBank/DDBJ whole genome shotgun (WGS) entry which is preliminary data.</text>
</comment>
<dbReference type="InterPro" id="IPR047767">
    <property type="entry name" value="PSP1-like"/>
</dbReference>
<dbReference type="HOGENOM" id="CLU_033149_2_0_9"/>
<evidence type="ECO:0000256" key="1">
    <source>
        <dbReference type="SAM" id="Coils"/>
    </source>
</evidence>
<sequence>MTKVIGVRFREVGKVYYFSPGNFELCSGKMVIVETSRGLECGTVVMGNREVDEKDIVLPLKSVKRLANEEDRKKLEKNRNKEKEAFRVCKERVAAHNLDMKLISVEYSFDDSKVLFYFTAQDRIDFRELVKDLAAIFKLRIELRQIGVREKAKMVGGIGSCGRPICCHAYLSDMVHVSIKMAKEQNLSLNPQKISGVCGRLMCCLKNESDTYEYLNRRIPKEGSVVETNRGIGVVASVNVLRQKVKVIVDKSDDEKEIVEFDVADIKSPALRNEGSREINDNDCVGAKDGK</sequence>
<evidence type="ECO:0000313" key="5">
    <source>
        <dbReference type="Proteomes" id="UP000003011"/>
    </source>
</evidence>